<dbReference type="Gene3D" id="3.30.300.30">
    <property type="match status" value="1"/>
</dbReference>
<dbReference type="InterPro" id="IPR000873">
    <property type="entry name" value="AMP-dep_synth/lig_dom"/>
</dbReference>
<proteinExistence type="predicted"/>
<evidence type="ECO:0000259" key="2">
    <source>
        <dbReference type="Pfam" id="PF00501"/>
    </source>
</evidence>
<dbReference type="SUPFAM" id="SSF56801">
    <property type="entry name" value="Acetyl-CoA synthetase-like"/>
    <property type="match status" value="1"/>
</dbReference>
<feature type="region of interest" description="Disordered" evidence="1">
    <location>
        <begin position="459"/>
        <end position="483"/>
    </location>
</feature>
<dbReference type="RefSeq" id="WP_367638048.1">
    <property type="nucleotide sequence ID" value="NZ_JBFNQN010000006.1"/>
</dbReference>
<dbReference type="Proteomes" id="UP001555826">
    <property type="component" value="Unassembled WGS sequence"/>
</dbReference>
<gene>
    <name evidence="4" type="ORF">AB1207_10210</name>
</gene>
<keyword evidence="5" id="KW-1185">Reference proteome</keyword>
<comment type="caution">
    <text evidence="4">The sequence shown here is derived from an EMBL/GenBank/DDBJ whole genome shotgun (WGS) entry which is preliminary data.</text>
</comment>
<dbReference type="PANTHER" id="PTHR24096:SF323">
    <property type="entry name" value="BLR3536 PROTEIN"/>
    <property type="match status" value="1"/>
</dbReference>
<dbReference type="InterPro" id="IPR042099">
    <property type="entry name" value="ANL_N_sf"/>
</dbReference>
<dbReference type="InterPro" id="IPR025110">
    <property type="entry name" value="AMP-bd_C"/>
</dbReference>
<evidence type="ECO:0000313" key="4">
    <source>
        <dbReference type="EMBL" id="MEW9265120.1"/>
    </source>
</evidence>
<dbReference type="Pfam" id="PF13193">
    <property type="entry name" value="AMP-binding_C"/>
    <property type="match status" value="1"/>
</dbReference>
<dbReference type="InterPro" id="IPR045851">
    <property type="entry name" value="AMP-bd_C_sf"/>
</dbReference>
<evidence type="ECO:0000256" key="1">
    <source>
        <dbReference type="SAM" id="MobiDB-lite"/>
    </source>
</evidence>
<evidence type="ECO:0000259" key="3">
    <source>
        <dbReference type="Pfam" id="PF13193"/>
    </source>
</evidence>
<dbReference type="PANTHER" id="PTHR24096">
    <property type="entry name" value="LONG-CHAIN-FATTY-ACID--COA LIGASE"/>
    <property type="match status" value="1"/>
</dbReference>
<sequence>MTGPVETTPTIGAALRWWARRDPDAGAVRCAGRVLTRRGLDEWSDDLARRWLAQGVQVDDLVAVALPNSCETVVAFAAAWKAGATPQPLSPRMDAADRATVLAAGRPAVVLDRVADVPGPPDGPPATPLPDLAASCWKAPTSSGSTGRPKVVRAAAPARFDPRGSVAPFVPRSAVQLVAGPLTHAAPFVYAARGLMTGHELVVLPRFDAGEWLRTVTQHSVTWGVLVPSMMHAVWRHPDRARTDVSSLTAVLHLGARCAPWLKRAWIDWLGPDRVHELYAGTESQGLAFTDGHDWTARPGTVGRALPGSSFRVVRPDLSECAPGEVGEVLMRRDHPTYSYVGARKSVRDGWDTLGDSGWLDADGYLFIGDRLADLVTVGTSRIAPADVETVLEEHPHVRSAVAVAGPVPGVHAVVDLHGGTPVEGARDALAGWCAERLDPPARPVAWRFVDEPLRDEAGKVQRSRWRPQPSPSGRITCDDHDL</sequence>
<evidence type="ECO:0000313" key="5">
    <source>
        <dbReference type="Proteomes" id="UP001555826"/>
    </source>
</evidence>
<dbReference type="EMBL" id="JBFNQN010000006">
    <property type="protein sequence ID" value="MEW9265120.1"/>
    <property type="molecule type" value="Genomic_DNA"/>
</dbReference>
<feature type="domain" description="AMP-dependent synthetase/ligase" evidence="2">
    <location>
        <begin position="142"/>
        <end position="338"/>
    </location>
</feature>
<name>A0ABV3P6F6_9ACTN</name>
<organism evidence="4 5">
    <name type="scientific">Kineococcus endophyticus</name>
    <dbReference type="NCBI Taxonomy" id="1181883"/>
    <lineage>
        <taxon>Bacteria</taxon>
        <taxon>Bacillati</taxon>
        <taxon>Actinomycetota</taxon>
        <taxon>Actinomycetes</taxon>
        <taxon>Kineosporiales</taxon>
        <taxon>Kineosporiaceae</taxon>
        <taxon>Kineococcus</taxon>
    </lineage>
</organism>
<dbReference type="Pfam" id="PF00501">
    <property type="entry name" value="AMP-binding"/>
    <property type="match status" value="2"/>
</dbReference>
<dbReference type="Gene3D" id="3.40.50.12780">
    <property type="entry name" value="N-terminal domain of ligase-like"/>
    <property type="match status" value="1"/>
</dbReference>
<accession>A0ABV3P6F6</accession>
<reference evidence="4 5" key="1">
    <citation type="submission" date="2024-07" db="EMBL/GenBank/DDBJ databases">
        <authorList>
            <person name="Thanompreechachai J."/>
            <person name="Duangmal K."/>
        </authorList>
    </citation>
    <scope>NUCLEOTIDE SEQUENCE [LARGE SCALE GENOMIC DNA]</scope>
    <source>
        <strain evidence="4 5">KCTC 19886</strain>
    </source>
</reference>
<feature type="domain" description="AMP-dependent synthetase/ligase" evidence="2">
    <location>
        <begin position="15"/>
        <end position="111"/>
    </location>
</feature>
<protein>
    <submittedName>
        <fullName evidence="4">AMP-binding protein</fullName>
    </submittedName>
</protein>
<feature type="domain" description="AMP-binding enzyme C-terminal" evidence="3">
    <location>
        <begin position="388"/>
        <end position="454"/>
    </location>
</feature>